<dbReference type="PANTHER" id="PTHR15249:SF0">
    <property type="entry name" value="TRAF FAMILY MEMBER-ASSOCIATED NF-KAPPA-B ACTIVATOR"/>
    <property type="match status" value="1"/>
</dbReference>
<dbReference type="AlphaFoldDB" id="A0A8C6V5U4"/>
<keyword evidence="2" id="KW-1185">Reference proteome</keyword>
<protein>
    <submittedName>
        <fullName evidence="1">Uncharacterized protein</fullName>
    </submittedName>
</protein>
<dbReference type="GO" id="GO:0043124">
    <property type="term" value="P:negative regulation of canonical NF-kappaB signal transduction"/>
    <property type="evidence" value="ECO:0007669"/>
    <property type="project" value="InterPro"/>
</dbReference>
<name>A0A8C6V5U4_9GOBI</name>
<evidence type="ECO:0000313" key="2">
    <source>
        <dbReference type="Proteomes" id="UP000694523"/>
    </source>
</evidence>
<reference evidence="1" key="1">
    <citation type="submission" date="2025-08" db="UniProtKB">
        <authorList>
            <consortium name="Ensembl"/>
        </authorList>
    </citation>
    <scope>IDENTIFICATION</scope>
</reference>
<proteinExistence type="predicted"/>
<evidence type="ECO:0000313" key="1">
    <source>
        <dbReference type="Ensembl" id="ENSNMLP00000044378.1"/>
    </source>
</evidence>
<reference evidence="1" key="2">
    <citation type="submission" date="2025-09" db="UniProtKB">
        <authorList>
            <consortium name="Ensembl"/>
        </authorList>
    </citation>
    <scope>IDENTIFICATION</scope>
</reference>
<dbReference type="Ensembl" id="ENSNMLT00000049260.1">
    <property type="protein sequence ID" value="ENSNMLP00000044378.1"/>
    <property type="gene ID" value="ENSNMLG00000026863.1"/>
</dbReference>
<accession>A0A8C6V5U4</accession>
<dbReference type="InterPro" id="IPR039669">
    <property type="entry name" value="TANK"/>
</dbReference>
<organism evidence="1 2">
    <name type="scientific">Neogobius melanostomus</name>
    <name type="common">round goby</name>
    <dbReference type="NCBI Taxonomy" id="47308"/>
    <lineage>
        <taxon>Eukaryota</taxon>
        <taxon>Metazoa</taxon>
        <taxon>Chordata</taxon>
        <taxon>Craniata</taxon>
        <taxon>Vertebrata</taxon>
        <taxon>Euteleostomi</taxon>
        <taxon>Actinopterygii</taxon>
        <taxon>Neopterygii</taxon>
        <taxon>Teleostei</taxon>
        <taxon>Neoteleostei</taxon>
        <taxon>Acanthomorphata</taxon>
        <taxon>Gobiaria</taxon>
        <taxon>Gobiiformes</taxon>
        <taxon>Gobioidei</taxon>
        <taxon>Gobiidae</taxon>
        <taxon>Benthophilinae</taxon>
        <taxon>Neogobiini</taxon>
        <taxon>Neogobius</taxon>
    </lineage>
</organism>
<sequence>MEEAYAQLYQEFVRLRTLCLRQASLLQQLTSALKQQQGTGNRTNNYRDIIETNGDLSDITSMPDQLDSEYPIYLKSATHYPPVLTTATSCAPLPLQPPVPSCPLLGGAMISDVALQSYVCEFCQAVFPGDTTTRGQYLQHICTHITS</sequence>
<dbReference type="PANTHER" id="PTHR15249">
    <property type="entry name" value="TRAF FAMILY MEMBER-ASSOCIATED NF-KAPPA-B ACTIVATOR"/>
    <property type="match status" value="1"/>
</dbReference>
<dbReference type="Proteomes" id="UP000694523">
    <property type="component" value="Unplaced"/>
</dbReference>